<dbReference type="PANTHER" id="PTHR22883:SF203">
    <property type="entry name" value="PALMITOYLTRANSFERASE"/>
    <property type="match status" value="1"/>
</dbReference>
<comment type="caution">
    <text evidence="9">The sequence shown here is derived from an EMBL/GenBank/DDBJ whole genome shotgun (WGS) entry which is preliminary data.</text>
</comment>
<dbReference type="GO" id="GO:0016020">
    <property type="term" value="C:membrane"/>
    <property type="evidence" value="ECO:0007669"/>
    <property type="project" value="UniProtKB-SubCell"/>
</dbReference>
<evidence type="ECO:0000256" key="1">
    <source>
        <dbReference type="ARBA" id="ARBA00004141"/>
    </source>
</evidence>
<dbReference type="GO" id="GO:0019706">
    <property type="term" value="F:protein-cysteine S-palmitoyltransferase activity"/>
    <property type="evidence" value="ECO:0007669"/>
    <property type="project" value="UniProtKB-EC"/>
</dbReference>
<evidence type="ECO:0000313" key="10">
    <source>
        <dbReference type="Proteomes" id="UP000614601"/>
    </source>
</evidence>
<dbReference type="PANTHER" id="PTHR22883">
    <property type="entry name" value="ZINC FINGER DHHC DOMAIN CONTAINING PROTEIN"/>
    <property type="match status" value="1"/>
</dbReference>
<dbReference type="Pfam" id="PF01529">
    <property type="entry name" value="DHHC"/>
    <property type="match status" value="1"/>
</dbReference>
<evidence type="ECO:0000256" key="4">
    <source>
        <dbReference type="ARBA" id="ARBA00022989"/>
    </source>
</evidence>
<protein>
    <recommendedName>
        <fullName evidence="7">Palmitoyltransferase</fullName>
        <ecNumber evidence="7">2.3.1.225</ecNumber>
    </recommendedName>
</protein>
<comment type="domain">
    <text evidence="7">The DHHC domain is required for palmitoyltransferase activity.</text>
</comment>
<gene>
    <name evidence="9" type="ORF">BOKJ2_LOCUS5556</name>
</gene>
<keyword evidence="3 7" id="KW-0812">Transmembrane</keyword>
<dbReference type="Proteomes" id="UP000614601">
    <property type="component" value="Unassembled WGS sequence"/>
</dbReference>
<evidence type="ECO:0000259" key="8">
    <source>
        <dbReference type="Pfam" id="PF01529"/>
    </source>
</evidence>
<evidence type="ECO:0000256" key="6">
    <source>
        <dbReference type="ARBA" id="ARBA00023315"/>
    </source>
</evidence>
<keyword evidence="5 7" id="KW-0472">Membrane</keyword>
<keyword evidence="2 7" id="KW-0808">Transferase</keyword>
<sequence>MNDVIPSHFDAEQHVHVIERQFCNICQIRVGEGTKHCKSCNKCIPGFDHHCQFLNNCVGELNYREFVIFIFSIFVCSTIGMCICIYGMFLYFDDSFNHVDEVPQNFDPSYLIVRKQVWFVMCIVVVVFLVFSEVVSISLVGFHFMLWWGNISTIDYINKMRNRRWRWQRSTQVHVQSESEPAGTSSDHQS</sequence>
<feature type="transmembrane region" description="Helical" evidence="7">
    <location>
        <begin position="66"/>
        <end position="92"/>
    </location>
</feature>
<dbReference type="OrthoDB" id="331948at2759"/>
<dbReference type="EMBL" id="CAJFCW020000003">
    <property type="protein sequence ID" value="CAG9102618.1"/>
    <property type="molecule type" value="Genomic_DNA"/>
</dbReference>
<comment type="subcellular location">
    <subcellularLocation>
        <location evidence="1">Membrane</location>
        <topology evidence="1">Multi-pass membrane protein</topology>
    </subcellularLocation>
</comment>
<comment type="catalytic activity">
    <reaction evidence="7">
        <text>L-cysteinyl-[protein] + hexadecanoyl-CoA = S-hexadecanoyl-L-cysteinyl-[protein] + CoA</text>
        <dbReference type="Rhea" id="RHEA:36683"/>
        <dbReference type="Rhea" id="RHEA-COMP:10131"/>
        <dbReference type="Rhea" id="RHEA-COMP:11032"/>
        <dbReference type="ChEBI" id="CHEBI:29950"/>
        <dbReference type="ChEBI" id="CHEBI:57287"/>
        <dbReference type="ChEBI" id="CHEBI:57379"/>
        <dbReference type="ChEBI" id="CHEBI:74151"/>
        <dbReference type="EC" id="2.3.1.225"/>
    </reaction>
</comment>
<dbReference type="InterPro" id="IPR039859">
    <property type="entry name" value="PFA4/ZDH16/20/ERF2-like"/>
</dbReference>
<accession>A0A811KGC6</accession>
<reference evidence="9" key="1">
    <citation type="submission" date="2020-09" db="EMBL/GenBank/DDBJ databases">
        <authorList>
            <person name="Kikuchi T."/>
        </authorList>
    </citation>
    <scope>NUCLEOTIDE SEQUENCE</scope>
    <source>
        <strain evidence="9">SH1</strain>
    </source>
</reference>
<evidence type="ECO:0000256" key="3">
    <source>
        <dbReference type="ARBA" id="ARBA00022692"/>
    </source>
</evidence>
<keyword evidence="10" id="KW-1185">Reference proteome</keyword>
<proteinExistence type="inferred from homology"/>
<dbReference type="AlphaFoldDB" id="A0A811KGC6"/>
<evidence type="ECO:0000313" key="9">
    <source>
        <dbReference type="EMBL" id="CAD5214364.1"/>
    </source>
</evidence>
<comment type="similarity">
    <text evidence="7">Belongs to the DHHC palmitoyltransferase family.</text>
</comment>
<dbReference type="InterPro" id="IPR001594">
    <property type="entry name" value="Palmitoyltrfase_DHHC"/>
</dbReference>
<feature type="transmembrane region" description="Helical" evidence="7">
    <location>
        <begin position="112"/>
        <end position="131"/>
    </location>
</feature>
<name>A0A811KGC6_9BILA</name>
<dbReference type="GO" id="GO:0005783">
    <property type="term" value="C:endoplasmic reticulum"/>
    <property type="evidence" value="ECO:0007669"/>
    <property type="project" value="TreeGrafter"/>
</dbReference>
<dbReference type="GO" id="GO:0006612">
    <property type="term" value="P:protein targeting to membrane"/>
    <property type="evidence" value="ECO:0007669"/>
    <property type="project" value="TreeGrafter"/>
</dbReference>
<organism evidence="9 10">
    <name type="scientific">Bursaphelenchus okinawaensis</name>
    <dbReference type="NCBI Taxonomy" id="465554"/>
    <lineage>
        <taxon>Eukaryota</taxon>
        <taxon>Metazoa</taxon>
        <taxon>Ecdysozoa</taxon>
        <taxon>Nematoda</taxon>
        <taxon>Chromadorea</taxon>
        <taxon>Rhabditida</taxon>
        <taxon>Tylenchina</taxon>
        <taxon>Tylenchomorpha</taxon>
        <taxon>Aphelenchoidea</taxon>
        <taxon>Aphelenchoididae</taxon>
        <taxon>Bursaphelenchus</taxon>
    </lineage>
</organism>
<keyword evidence="4 7" id="KW-1133">Transmembrane helix</keyword>
<feature type="domain" description="Palmitoyltransferase DHHC" evidence="8">
    <location>
        <begin position="18"/>
        <end position="159"/>
    </location>
</feature>
<keyword evidence="6 7" id="KW-0012">Acyltransferase</keyword>
<dbReference type="PROSITE" id="PS50216">
    <property type="entry name" value="DHHC"/>
    <property type="match status" value="1"/>
</dbReference>
<dbReference type="GO" id="GO:0005794">
    <property type="term" value="C:Golgi apparatus"/>
    <property type="evidence" value="ECO:0007669"/>
    <property type="project" value="TreeGrafter"/>
</dbReference>
<evidence type="ECO:0000256" key="5">
    <source>
        <dbReference type="ARBA" id="ARBA00023136"/>
    </source>
</evidence>
<dbReference type="EMBL" id="CAJFDH010000003">
    <property type="protein sequence ID" value="CAD5214364.1"/>
    <property type="molecule type" value="Genomic_DNA"/>
</dbReference>
<dbReference type="Proteomes" id="UP000783686">
    <property type="component" value="Unassembled WGS sequence"/>
</dbReference>
<dbReference type="EC" id="2.3.1.225" evidence="7"/>
<evidence type="ECO:0000256" key="7">
    <source>
        <dbReference type="RuleBase" id="RU079119"/>
    </source>
</evidence>
<evidence type="ECO:0000256" key="2">
    <source>
        <dbReference type="ARBA" id="ARBA00022679"/>
    </source>
</evidence>